<keyword evidence="2" id="KW-0964">Secreted</keyword>
<sequence length="1073" mass="119553">MKTTKRIMASVLALTLTFGCAVPAFAADYFDDYAAMTDTVQALAIVKGISDPLKEGTNFADDPTLEGKAKEYAEFIDAVYDPDFDPHGIIKFISVFKLIKYKYDEYKITGHANISKEYITENFDEQAKIVMTQEDYEDLTANPGRYELYYIDGDAVLYRDGLVYGLENRPDVLQGDVFVEITVAQACEILKKLDKVFFAINTRNEALQQIEDFMTEYGYWNIVEDEVKLTPSYDKNFIYNCASGSDTYKIQKGSGYVYIRDFCERNSGDEDTIVFDYDTSDTHFTLYRDGGDLYILDVANETLVFVDDYFENPLNRVENIQFSPDITLGYTDIIKLVNKIKGTPEDDEINGYLESTVIWGEKGSDTITAEGGDEYYIHAGSGNNNVTVSNGNDIIVAEDGNDNITISRERNRLFTADDPGYNVILSGKGDDVITLDGNNIVVAGEGDDTINSGFGDDVFVYYYGDGNDTITDSINAWSNGGTDVVYFADLNPEDVYVRRDSGFTFYVKGDKKGSVHIPGVYQNGASKYREPIEYVVFKDGTVWNLHDYLDRSRYVEDTSEFTGKDSIGYFIVGTDGDDKYYTSGGDDVITPGKGNDFVNAGGGTDTLIFRRGDGHDIFNESNGGSYPPGGEDTVLFEDINSDEVYIARFGNTITIKVKDSEDAVELPGIYQSGFSGPLHPIEKAKFANGVEWTFLEMLDMAVVEATDGDDSFIVPDENHYIICGKGNDYIRGKEYDDTYYFELGDGHDVIEDQSIWGRSYDVIQFGKSISPDMLCVKVDGNNYIISIPITDDSLSLTKGQIERFDFSHGTSLTEDEILAKASEHHYSEKPQCRWKKKCDIFAAEFCFVCSDCGAKVSYAAEVSSEKGAGDVTIYTAKATIGGKEYTDTYKYSPSSYKSPDLTFEKGRNAVKLTWTEILEAEKYAVCGYAGGKWQMLAKGDGTSYVLKNLKAGTNYKVAVAVMVNGEWKMDASKAITVTPLEETTKYPAVENIEYNVQYHQFKIKWTKAKGATEYGVAVKQGGKWKVYSYTKDTIFTSPKLKAGTKVEMVICAKVNGKWDTSNLNARAFSVTVK</sequence>
<evidence type="ECO:0000256" key="1">
    <source>
        <dbReference type="ARBA" id="ARBA00004613"/>
    </source>
</evidence>
<dbReference type="OrthoDB" id="1814568at2"/>
<dbReference type="PANTHER" id="PTHR38340">
    <property type="entry name" value="S-LAYER PROTEIN"/>
    <property type="match status" value="1"/>
</dbReference>
<evidence type="ECO:0000313" key="4">
    <source>
        <dbReference type="EMBL" id="SEL31177.1"/>
    </source>
</evidence>
<dbReference type="SUPFAM" id="SSF51120">
    <property type="entry name" value="beta-Roll"/>
    <property type="match status" value="3"/>
</dbReference>
<dbReference type="AlphaFoldDB" id="A0A1H7P7V9"/>
<organism evidence="4 5">
    <name type="scientific">Ruminococcus albus</name>
    <dbReference type="NCBI Taxonomy" id="1264"/>
    <lineage>
        <taxon>Bacteria</taxon>
        <taxon>Bacillati</taxon>
        <taxon>Bacillota</taxon>
        <taxon>Clostridia</taxon>
        <taxon>Eubacteriales</taxon>
        <taxon>Oscillospiraceae</taxon>
        <taxon>Ruminococcus</taxon>
    </lineage>
</organism>
<feature type="chain" id="PRO_5010314898" evidence="3">
    <location>
        <begin position="27"/>
        <end position="1073"/>
    </location>
</feature>
<proteinExistence type="predicted"/>
<dbReference type="CDD" id="cd00063">
    <property type="entry name" value="FN3"/>
    <property type="match status" value="1"/>
</dbReference>
<dbReference type="GO" id="GO:0005509">
    <property type="term" value="F:calcium ion binding"/>
    <property type="evidence" value="ECO:0007669"/>
    <property type="project" value="InterPro"/>
</dbReference>
<reference evidence="4 5" key="1">
    <citation type="submission" date="2016-10" db="EMBL/GenBank/DDBJ databases">
        <authorList>
            <person name="de Groot N.N."/>
        </authorList>
    </citation>
    <scope>NUCLEOTIDE SEQUENCE [LARGE SCALE GENOMIC DNA]</scope>
    <source>
        <strain evidence="4 5">KH2T6</strain>
    </source>
</reference>
<dbReference type="InterPro" id="IPR011049">
    <property type="entry name" value="Serralysin-like_metalloprot_C"/>
</dbReference>
<dbReference type="PANTHER" id="PTHR38340:SF1">
    <property type="entry name" value="S-LAYER PROTEIN"/>
    <property type="match status" value="1"/>
</dbReference>
<dbReference type="InterPro" id="IPR050557">
    <property type="entry name" value="RTX_toxin/Mannuronan_C5-epim"/>
</dbReference>
<accession>A0A1H7P7V9</accession>
<gene>
    <name evidence="4" type="ORF">SAMN05216469_11920</name>
</gene>
<name>A0A1H7P7V9_RUMAL</name>
<evidence type="ECO:0000256" key="2">
    <source>
        <dbReference type="ARBA" id="ARBA00022525"/>
    </source>
</evidence>
<dbReference type="Gene3D" id="2.150.10.10">
    <property type="entry name" value="Serralysin-like metalloprotease, C-terminal"/>
    <property type="match status" value="2"/>
</dbReference>
<dbReference type="EMBL" id="FOAT01000019">
    <property type="protein sequence ID" value="SEL31177.1"/>
    <property type="molecule type" value="Genomic_DNA"/>
</dbReference>
<dbReference type="InterPro" id="IPR003961">
    <property type="entry name" value="FN3_dom"/>
</dbReference>
<dbReference type="InterPro" id="IPR036116">
    <property type="entry name" value="FN3_sf"/>
</dbReference>
<dbReference type="GO" id="GO:0005576">
    <property type="term" value="C:extracellular region"/>
    <property type="evidence" value="ECO:0007669"/>
    <property type="project" value="UniProtKB-SubCell"/>
</dbReference>
<dbReference type="Pfam" id="PF00353">
    <property type="entry name" value="HemolysinCabind"/>
    <property type="match status" value="4"/>
</dbReference>
<feature type="signal peptide" evidence="3">
    <location>
        <begin position="1"/>
        <end position="26"/>
    </location>
</feature>
<dbReference type="Gene3D" id="2.60.40.10">
    <property type="entry name" value="Immunoglobulins"/>
    <property type="match status" value="1"/>
</dbReference>
<evidence type="ECO:0000313" key="5">
    <source>
        <dbReference type="Proteomes" id="UP000186015"/>
    </source>
</evidence>
<dbReference type="SUPFAM" id="SSF49265">
    <property type="entry name" value="Fibronectin type III"/>
    <property type="match status" value="1"/>
</dbReference>
<dbReference type="RefSeq" id="WP_074835536.1">
    <property type="nucleotide sequence ID" value="NZ_FOAT01000019.1"/>
</dbReference>
<protein>
    <submittedName>
        <fullName evidence="4">Ca2+-binding protein, RTX toxin-related</fullName>
    </submittedName>
</protein>
<dbReference type="InterPro" id="IPR001343">
    <property type="entry name" value="Hemolysn_Ca-bd"/>
</dbReference>
<evidence type="ECO:0000256" key="3">
    <source>
        <dbReference type="SAM" id="SignalP"/>
    </source>
</evidence>
<comment type="subcellular location">
    <subcellularLocation>
        <location evidence="1">Secreted</location>
    </subcellularLocation>
</comment>
<dbReference type="Proteomes" id="UP000186015">
    <property type="component" value="Unassembled WGS sequence"/>
</dbReference>
<dbReference type="InterPro" id="IPR013783">
    <property type="entry name" value="Ig-like_fold"/>
</dbReference>
<dbReference type="PROSITE" id="PS51257">
    <property type="entry name" value="PROKAR_LIPOPROTEIN"/>
    <property type="match status" value="1"/>
</dbReference>
<keyword evidence="3" id="KW-0732">Signal</keyword>